<keyword evidence="7" id="KW-1185">Reference proteome</keyword>
<evidence type="ECO:0000256" key="2">
    <source>
        <dbReference type="ARBA" id="ARBA00023054"/>
    </source>
</evidence>
<evidence type="ECO:0000259" key="5">
    <source>
        <dbReference type="Pfam" id="PF25967"/>
    </source>
</evidence>
<dbReference type="Gene3D" id="2.40.30.170">
    <property type="match status" value="1"/>
</dbReference>
<feature type="domain" description="Multidrug resistance protein MdtA-like C-terminal permuted SH3" evidence="5">
    <location>
        <begin position="406"/>
        <end position="457"/>
    </location>
</feature>
<feature type="coiled-coil region" evidence="3">
    <location>
        <begin position="195"/>
        <end position="247"/>
    </location>
</feature>
<keyword evidence="4" id="KW-0812">Transmembrane</keyword>
<comment type="subcellular location">
    <subcellularLocation>
        <location evidence="1">Cell envelope</location>
    </subcellularLocation>
</comment>
<evidence type="ECO:0000256" key="1">
    <source>
        <dbReference type="ARBA" id="ARBA00004196"/>
    </source>
</evidence>
<evidence type="ECO:0000256" key="3">
    <source>
        <dbReference type="SAM" id="Coils"/>
    </source>
</evidence>
<reference evidence="6" key="1">
    <citation type="submission" date="2020-06" db="EMBL/GenBank/DDBJ databases">
        <title>Legume-microbial interactions unlock mineral nutrients during tropical forest succession.</title>
        <authorList>
            <person name="Epihov D.Z."/>
        </authorList>
    </citation>
    <scope>NUCLEOTIDE SEQUENCE [LARGE SCALE GENOMIC DNA]</scope>
    <source>
        <strain evidence="6">Pan2503</strain>
    </source>
</reference>
<proteinExistence type="predicted"/>
<feature type="transmembrane region" description="Helical" evidence="4">
    <location>
        <begin position="60"/>
        <end position="78"/>
    </location>
</feature>
<dbReference type="GO" id="GO:0030313">
    <property type="term" value="C:cell envelope"/>
    <property type="evidence" value="ECO:0007669"/>
    <property type="project" value="UniProtKB-SubCell"/>
</dbReference>
<keyword evidence="4" id="KW-0472">Membrane</keyword>
<accession>A0A7V8NLV9</accession>
<dbReference type="AlphaFoldDB" id="A0A7V8NLV9"/>
<evidence type="ECO:0000313" key="6">
    <source>
        <dbReference type="EMBL" id="MBA0083749.1"/>
    </source>
</evidence>
<dbReference type="Proteomes" id="UP000567293">
    <property type="component" value="Unassembled WGS sequence"/>
</dbReference>
<dbReference type="Pfam" id="PF25967">
    <property type="entry name" value="RND-MFP_C"/>
    <property type="match status" value="1"/>
</dbReference>
<dbReference type="InterPro" id="IPR050465">
    <property type="entry name" value="UPF0194_transport"/>
</dbReference>
<protein>
    <submittedName>
        <fullName evidence="6">Efflux RND transporter periplasmic adaptor subunit</fullName>
    </submittedName>
</protein>
<keyword evidence="4" id="KW-1133">Transmembrane helix</keyword>
<keyword evidence="2 3" id="KW-0175">Coiled coil</keyword>
<dbReference type="PANTHER" id="PTHR32347">
    <property type="entry name" value="EFFLUX SYSTEM COMPONENT YKNX-RELATED"/>
    <property type="match status" value="1"/>
</dbReference>
<sequence length="473" mass="51132">MDILGPGYAVKSVIRGALVTLTVMADSAWNSNGAEGVGPGCPGMLEVMRAHPIFRSKPKVLFFSALSLLICVIVPLLFTHLRRAQASVDRGESIYRVEKKKFAHTLRLNGTTMAAHSFAVLAPRLEGSQVGSMVITKLAAAGSPVKKGDVLVEFDPQAQMKDYLDKKASYDNLVGQVAEKQADEDIARAKDDTALQQAEDELQHSQLELKKNEIVSRIDAEKNQEAADEAQATLQQLKETYQLKRAAAKAGIRIVGIQRDRALEAMRYSQGNASKMVVHSPMAGVVVYNTIWLGGRMGTVQQGDQVRPGLPFMAVVDPSQMEVRVDLNQVDLLKVHPGQHAKMHLDAYPGIELGATLEDISPLGHNGEFSETVRVFAARFSVQGTDPKLLPDLSAALDLDLGTEEDALVVPRQSVEFDSGNAFVWVEDGGSFQKHAVKIGPGNDTEVVVLSGLKPGDIIRRTTPAGPASGERS</sequence>
<dbReference type="InterPro" id="IPR058627">
    <property type="entry name" value="MdtA-like_C"/>
</dbReference>
<gene>
    <name evidence="6" type="ORF">HRJ53_02020</name>
</gene>
<evidence type="ECO:0000256" key="4">
    <source>
        <dbReference type="SAM" id="Phobius"/>
    </source>
</evidence>
<dbReference type="Gene3D" id="2.40.420.20">
    <property type="match status" value="1"/>
</dbReference>
<comment type="caution">
    <text evidence="6">The sequence shown here is derived from an EMBL/GenBank/DDBJ whole genome shotgun (WGS) entry which is preliminary data.</text>
</comment>
<organism evidence="6 7">
    <name type="scientific">Candidatus Acidiferrum panamense</name>
    <dbReference type="NCBI Taxonomy" id="2741543"/>
    <lineage>
        <taxon>Bacteria</taxon>
        <taxon>Pseudomonadati</taxon>
        <taxon>Acidobacteriota</taxon>
        <taxon>Terriglobia</taxon>
        <taxon>Candidatus Acidiferrales</taxon>
        <taxon>Candidatus Acidiferrum</taxon>
    </lineage>
</organism>
<evidence type="ECO:0000313" key="7">
    <source>
        <dbReference type="Proteomes" id="UP000567293"/>
    </source>
</evidence>
<name>A0A7V8NLV9_9BACT</name>
<dbReference type="PANTHER" id="PTHR32347:SF23">
    <property type="entry name" value="BLL5650 PROTEIN"/>
    <property type="match status" value="1"/>
</dbReference>
<dbReference type="EMBL" id="JACDQQ010000206">
    <property type="protein sequence ID" value="MBA0083749.1"/>
    <property type="molecule type" value="Genomic_DNA"/>
</dbReference>